<name>A0A447QEL1_SERRU</name>
<dbReference type="AlphaFoldDB" id="A0A447QEL1"/>
<proteinExistence type="predicted"/>
<evidence type="ECO:0000313" key="2">
    <source>
        <dbReference type="Proteomes" id="UP000271603"/>
    </source>
</evidence>
<dbReference type="Proteomes" id="UP000271603">
    <property type="component" value="Chromosome"/>
</dbReference>
<reference evidence="1 2" key="1">
    <citation type="submission" date="2018-12" db="EMBL/GenBank/DDBJ databases">
        <authorList>
            <consortium name="Pathogen Informatics"/>
        </authorList>
    </citation>
    <scope>NUCLEOTIDE SEQUENCE [LARGE SCALE GENOMIC DNA]</scope>
    <source>
        <strain evidence="1 2">NCTC9419</strain>
    </source>
</reference>
<organism evidence="1 2">
    <name type="scientific">Serratia rubidaea</name>
    <name type="common">Serratia marinorubra</name>
    <dbReference type="NCBI Taxonomy" id="61652"/>
    <lineage>
        <taxon>Bacteria</taxon>
        <taxon>Pseudomonadati</taxon>
        <taxon>Pseudomonadota</taxon>
        <taxon>Gammaproteobacteria</taxon>
        <taxon>Enterobacterales</taxon>
        <taxon>Yersiniaceae</taxon>
        <taxon>Serratia</taxon>
    </lineage>
</organism>
<protein>
    <submittedName>
        <fullName evidence="1">Uncharacterized protein</fullName>
    </submittedName>
</protein>
<evidence type="ECO:0000313" key="1">
    <source>
        <dbReference type="EMBL" id="VEA68508.1"/>
    </source>
</evidence>
<sequence length="42" mass="4744">MINHNINTIVVDGMRVVPTVQATRLTFFARLLKILSQKGHPL</sequence>
<dbReference type="EMBL" id="LR134155">
    <property type="protein sequence ID" value="VEA68508.1"/>
    <property type="molecule type" value="Genomic_DNA"/>
</dbReference>
<gene>
    <name evidence="1" type="ORF">NCTC9419_00471</name>
</gene>
<accession>A0A447QEL1</accession>